<dbReference type="InterPro" id="IPR002347">
    <property type="entry name" value="SDR_fam"/>
</dbReference>
<evidence type="ECO:0000313" key="2">
    <source>
        <dbReference type="Proteomes" id="UP000320776"/>
    </source>
</evidence>
<dbReference type="SUPFAM" id="SSF51735">
    <property type="entry name" value="NAD(P)-binding Rossmann-fold domains"/>
    <property type="match status" value="1"/>
</dbReference>
<dbReference type="AlphaFoldDB" id="A0A517DP55"/>
<accession>A0A517DP55</accession>
<dbReference type="Pfam" id="PF13561">
    <property type="entry name" value="adh_short_C2"/>
    <property type="match status" value="1"/>
</dbReference>
<proteinExistence type="predicted"/>
<reference evidence="1 2" key="1">
    <citation type="submission" date="2019-02" db="EMBL/GenBank/DDBJ databases">
        <title>Closed genome of Sporomusa termitida DSM 4440.</title>
        <authorList>
            <person name="Poehlein A."/>
            <person name="Daniel R."/>
        </authorList>
    </citation>
    <scope>NUCLEOTIDE SEQUENCE [LARGE SCALE GENOMIC DNA]</scope>
    <source>
        <strain evidence="1 2">DSM 4440</strain>
    </source>
</reference>
<dbReference type="KEGG" id="sted:SPTER_03050"/>
<sequence length="65" mass="6800">MNTRRLAEQGEETIGQIALRRAGAAKEVAAGIVFLASAAASYVTGTELEISGGKFAVQMPGDCWE</sequence>
<organism evidence="1 2">
    <name type="scientific">Sporomusa termitida</name>
    <dbReference type="NCBI Taxonomy" id="2377"/>
    <lineage>
        <taxon>Bacteria</taxon>
        <taxon>Bacillati</taxon>
        <taxon>Bacillota</taxon>
        <taxon>Negativicutes</taxon>
        <taxon>Selenomonadales</taxon>
        <taxon>Sporomusaceae</taxon>
        <taxon>Sporomusa</taxon>
    </lineage>
</organism>
<dbReference type="InterPro" id="IPR036291">
    <property type="entry name" value="NAD(P)-bd_dom_sf"/>
</dbReference>
<dbReference type="Proteomes" id="UP000320776">
    <property type="component" value="Chromosome"/>
</dbReference>
<dbReference type="EMBL" id="CP036259">
    <property type="protein sequence ID" value="QDR79046.1"/>
    <property type="molecule type" value="Genomic_DNA"/>
</dbReference>
<dbReference type="Gene3D" id="3.40.50.720">
    <property type="entry name" value="NAD(P)-binding Rossmann-like Domain"/>
    <property type="match status" value="1"/>
</dbReference>
<keyword evidence="2" id="KW-1185">Reference proteome</keyword>
<dbReference type="OrthoDB" id="9803333at2"/>
<gene>
    <name evidence="1" type="ORF">SPTER_03050</name>
</gene>
<protein>
    <submittedName>
        <fullName evidence="1">3-oxoacyl-[acyl-carrier-protein] reductase</fullName>
    </submittedName>
</protein>
<evidence type="ECO:0000313" key="1">
    <source>
        <dbReference type="EMBL" id="QDR79046.1"/>
    </source>
</evidence>
<name>A0A517DP55_9FIRM</name>